<accession>A0A8J9W584</accession>
<dbReference type="AlphaFoldDB" id="A0A8J9W584"/>
<dbReference type="GO" id="GO:0008270">
    <property type="term" value="F:zinc ion binding"/>
    <property type="evidence" value="ECO:0007669"/>
    <property type="project" value="UniProtKB-KW"/>
</dbReference>
<sequence>MAAKERCIPSCGSQNHILHKFPHPEKEPDRFRTWLYAVGGDLLSLDNNYIHKYRSLCHLHFESSYYTWSKRLAHNAIPTPSTSQPMAEVINLIEAKHVLRSMKFISGKGNAGTVPSITNWLRTVENIELLRDTLFNKNIKSIWARHLNQDPLENFFGSIRSHGVRNTSPTCAAFEAAFASLLVNNLSRNYSKGSNCEDDTCQNFKCFEDLFFYNNDKNECNSCEVDINDILCENMITCFDEKKEDARIFGTLQYVAGYILRQCQKILNCAKIVKKNSLKLIPRAVT</sequence>
<evidence type="ECO:0000313" key="7">
    <source>
        <dbReference type="EMBL" id="CAH0726312.1"/>
    </source>
</evidence>
<dbReference type="OrthoDB" id="8120989at2759"/>
<dbReference type="InterPro" id="IPR006612">
    <property type="entry name" value="THAP_Znf"/>
</dbReference>
<proteinExistence type="predicted"/>
<evidence type="ECO:0000256" key="1">
    <source>
        <dbReference type="ARBA" id="ARBA00022723"/>
    </source>
</evidence>
<gene>
    <name evidence="7" type="ORF">BINO364_LOCUS11783</name>
</gene>
<evidence type="ECO:0000256" key="3">
    <source>
        <dbReference type="ARBA" id="ARBA00022833"/>
    </source>
</evidence>
<keyword evidence="3" id="KW-0862">Zinc</keyword>
<evidence type="ECO:0000259" key="6">
    <source>
        <dbReference type="PROSITE" id="PS50950"/>
    </source>
</evidence>
<reference evidence="7" key="1">
    <citation type="submission" date="2021-12" db="EMBL/GenBank/DDBJ databases">
        <authorList>
            <person name="Martin H S."/>
        </authorList>
    </citation>
    <scope>NUCLEOTIDE SEQUENCE</scope>
</reference>
<organism evidence="7 8">
    <name type="scientific">Brenthis ino</name>
    <name type="common">lesser marbled fritillary</name>
    <dbReference type="NCBI Taxonomy" id="405034"/>
    <lineage>
        <taxon>Eukaryota</taxon>
        <taxon>Metazoa</taxon>
        <taxon>Ecdysozoa</taxon>
        <taxon>Arthropoda</taxon>
        <taxon>Hexapoda</taxon>
        <taxon>Insecta</taxon>
        <taxon>Pterygota</taxon>
        <taxon>Neoptera</taxon>
        <taxon>Endopterygota</taxon>
        <taxon>Lepidoptera</taxon>
        <taxon>Glossata</taxon>
        <taxon>Ditrysia</taxon>
        <taxon>Papilionoidea</taxon>
        <taxon>Nymphalidae</taxon>
        <taxon>Heliconiinae</taxon>
        <taxon>Argynnini</taxon>
        <taxon>Brenthis</taxon>
    </lineage>
</organism>
<evidence type="ECO:0000313" key="8">
    <source>
        <dbReference type="Proteomes" id="UP000838878"/>
    </source>
</evidence>
<evidence type="ECO:0000256" key="2">
    <source>
        <dbReference type="ARBA" id="ARBA00022771"/>
    </source>
</evidence>
<protein>
    <recommendedName>
        <fullName evidence="6">THAP-type domain-containing protein</fullName>
    </recommendedName>
</protein>
<name>A0A8J9W584_9NEOP</name>
<dbReference type="InterPro" id="IPR048367">
    <property type="entry name" value="TNP-like_RNaseH_C"/>
</dbReference>
<evidence type="ECO:0000256" key="5">
    <source>
        <dbReference type="PROSITE-ProRule" id="PRU00309"/>
    </source>
</evidence>
<keyword evidence="4 5" id="KW-0238">DNA-binding</keyword>
<dbReference type="EMBL" id="OV170226">
    <property type="protein sequence ID" value="CAH0726312.1"/>
    <property type="molecule type" value="Genomic_DNA"/>
</dbReference>
<feature type="non-terminal residue" evidence="7">
    <location>
        <position position="286"/>
    </location>
</feature>
<keyword evidence="8" id="KW-1185">Reference proteome</keyword>
<dbReference type="SUPFAM" id="SSF57716">
    <property type="entry name" value="Glucocorticoid receptor-like (DNA-binding domain)"/>
    <property type="match status" value="1"/>
</dbReference>
<dbReference type="Pfam" id="PF21789">
    <property type="entry name" value="TNP-like_RNaseH_C"/>
    <property type="match status" value="1"/>
</dbReference>
<dbReference type="Proteomes" id="UP000838878">
    <property type="component" value="Chromosome 6"/>
</dbReference>
<dbReference type="PROSITE" id="PS50950">
    <property type="entry name" value="ZF_THAP"/>
    <property type="match status" value="1"/>
</dbReference>
<keyword evidence="2 5" id="KW-0863">Zinc-finger</keyword>
<dbReference type="SMART" id="SM00980">
    <property type="entry name" value="THAP"/>
    <property type="match status" value="1"/>
</dbReference>
<feature type="domain" description="THAP-type" evidence="6">
    <location>
        <begin position="1"/>
        <end position="81"/>
    </location>
</feature>
<dbReference type="GO" id="GO:0003677">
    <property type="term" value="F:DNA binding"/>
    <property type="evidence" value="ECO:0007669"/>
    <property type="project" value="UniProtKB-UniRule"/>
</dbReference>
<keyword evidence="1" id="KW-0479">Metal-binding</keyword>
<evidence type="ECO:0000256" key="4">
    <source>
        <dbReference type="ARBA" id="ARBA00023125"/>
    </source>
</evidence>